<keyword evidence="2" id="KW-1185">Reference proteome</keyword>
<dbReference type="Gene3D" id="2.40.160.60">
    <property type="entry name" value="Outer membrane protein transport protein (OMPP1/FadL/TodX)"/>
    <property type="match status" value="1"/>
</dbReference>
<reference evidence="1" key="1">
    <citation type="journal article" date="2015" name="Genome Announc.">
        <title>Draft Genome Sequence of Bacteroidales Strain TBC1, a Novel Isolate from a Methanogenic Wastewater Treatment System.</title>
        <authorList>
            <person name="Tourlousse D.M."/>
            <person name="Matsuura N."/>
            <person name="Sun L."/>
            <person name="Toyonaga M."/>
            <person name="Kuroda K."/>
            <person name="Ohashi A."/>
            <person name="Cruz R."/>
            <person name="Yamaguchi T."/>
            <person name="Sekiguchi Y."/>
        </authorList>
    </citation>
    <scope>NUCLEOTIDE SEQUENCE [LARGE SCALE GENOMIC DNA]</scope>
    <source>
        <strain evidence="1">TBC1</strain>
    </source>
</reference>
<gene>
    <name evidence="1" type="ORF">TBC1_1160</name>
</gene>
<sequence length="427" mass="48112">MKSKRAITLLQTLILLLCIIQASGQNRISSPYSRFGIGDLMPNSSVYNMAMGGISYGVSSPFFVNTANPATYTSFDTLSFVFDIGAYTRQSKLITQNLSQTANFTSLGYLLFGFPVTRWWRSSLGLLPYSGTGYQMIDKQVDDVLGSYSREYEGSGGINKFYWGNSISITRRLSAGFNLTYLFGTIEKFSATTFPDSAYRMNYKISTSTKIHDLMLNYGLYYKYNFSNGIQLGAGLVAGNNSKISATENRLGYRYFITSAGVDNVIDTVLNEPSVKGDILLPANIGFGFSLAKTDKWLVGADYQLQLWEKYRYFDQPDSLKNSMRFSVGGQYTPSVSTVSNYFQRITYRAGFRYSNSFLELRNQRIDEFGISFGFGLPLPRTRSTINLAAEIGTRGTTTENLIKENFVRFTLGLSIFERWFIIRKYD</sequence>
<accession>A0A0S7BP12</accession>
<evidence type="ECO:0000313" key="1">
    <source>
        <dbReference type="EMBL" id="GAP41933.1"/>
    </source>
</evidence>
<evidence type="ECO:0008006" key="3">
    <source>
        <dbReference type="Google" id="ProtNLM"/>
    </source>
</evidence>
<evidence type="ECO:0000313" key="2">
    <source>
        <dbReference type="Proteomes" id="UP000053091"/>
    </source>
</evidence>
<dbReference type="STRING" id="1678841.TBC1_1160"/>
<proteinExistence type="predicted"/>
<name>A0A0S7BP12_9BACT</name>
<dbReference type="AlphaFoldDB" id="A0A0S7BP12"/>
<dbReference type="RefSeq" id="WP_062036838.1">
    <property type="nucleotide sequence ID" value="NZ_DF968182.1"/>
</dbReference>
<dbReference type="OrthoDB" id="1491239at2"/>
<organism evidence="1">
    <name type="scientific">Lentimicrobium saccharophilum</name>
    <dbReference type="NCBI Taxonomy" id="1678841"/>
    <lineage>
        <taxon>Bacteria</taxon>
        <taxon>Pseudomonadati</taxon>
        <taxon>Bacteroidota</taxon>
        <taxon>Bacteroidia</taxon>
        <taxon>Bacteroidales</taxon>
        <taxon>Lentimicrobiaceae</taxon>
        <taxon>Lentimicrobium</taxon>
    </lineage>
</organism>
<dbReference type="Proteomes" id="UP000053091">
    <property type="component" value="Unassembled WGS sequence"/>
</dbReference>
<dbReference type="SUPFAM" id="SSF56935">
    <property type="entry name" value="Porins"/>
    <property type="match status" value="1"/>
</dbReference>
<dbReference type="EMBL" id="DF968182">
    <property type="protein sequence ID" value="GAP41933.1"/>
    <property type="molecule type" value="Genomic_DNA"/>
</dbReference>
<protein>
    <recommendedName>
        <fullName evidence="3">Long-chain fatty acid transport protein</fullName>
    </recommendedName>
</protein>